<dbReference type="OrthoDB" id="5538865at2"/>
<accession>A0A4U1JB94</accession>
<evidence type="ECO:0000313" key="1">
    <source>
        <dbReference type="EMBL" id="TKD06647.1"/>
    </source>
</evidence>
<comment type="caution">
    <text evidence="1">The sequence shown here is derived from an EMBL/GenBank/DDBJ whole genome shotgun (WGS) entry which is preliminary data.</text>
</comment>
<organism evidence="1 2">
    <name type="scientific">Polyangium fumosum</name>
    <dbReference type="NCBI Taxonomy" id="889272"/>
    <lineage>
        <taxon>Bacteria</taxon>
        <taxon>Pseudomonadati</taxon>
        <taxon>Myxococcota</taxon>
        <taxon>Polyangia</taxon>
        <taxon>Polyangiales</taxon>
        <taxon>Polyangiaceae</taxon>
        <taxon>Polyangium</taxon>
    </lineage>
</organism>
<name>A0A4U1JB94_9BACT</name>
<keyword evidence="2" id="KW-1185">Reference proteome</keyword>
<dbReference type="Proteomes" id="UP000309215">
    <property type="component" value="Unassembled WGS sequence"/>
</dbReference>
<dbReference type="RefSeq" id="WP_136930498.1">
    <property type="nucleotide sequence ID" value="NZ_SSMQ01000018.1"/>
</dbReference>
<protein>
    <submittedName>
        <fullName evidence="1">Uncharacterized protein</fullName>
    </submittedName>
</protein>
<reference evidence="1 2" key="1">
    <citation type="submission" date="2019-04" db="EMBL/GenBank/DDBJ databases">
        <authorList>
            <person name="Li Y."/>
            <person name="Wang J."/>
        </authorList>
    </citation>
    <scope>NUCLEOTIDE SEQUENCE [LARGE SCALE GENOMIC DNA]</scope>
    <source>
        <strain evidence="1 2">DSM 14668</strain>
    </source>
</reference>
<proteinExistence type="predicted"/>
<sequence length="296" mass="33446">MAIEYDLIMFRRTGPLSVNDVRAKLFAHLGVVTDDVDKRISVLYKDVLTVSVIATATDDMKALGFAYPGVNVGFRLYWLEADEPDPNVEMVRILDWLLHNVDADAHFSHDVAPDTAILFKSGKRIVALKDRDFWTTGAPSLPYLSPGYEYRKVSRGFRLDVKLRDPRVHPLTIRGALVAQFQFGLDPENINTAVADAFKVEVSRFTKDAATGELDEDPSGDWLSLYFYIDIFEYDRAIDGMLQVVRYVLQQKYAGDAKFDGFNGPPQLERTGSTLTLLDEPDFWTPARKALFEPKP</sequence>
<dbReference type="AlphaFoldDB" id="A0A4U1JB94"/>
<dbReference type="EMBL" id="SSMQ01000018">
    <property type="protein sequence ID" value="TKD06647.1"/>
    <property type="molecule type" value="Genomic_DNA"/>
</dbReference>
<gene>
    <name evidence="1" type="ORF">E8A74_19280</name>
</gene>
<evidence type="ECO:0000313" key="2">
    <source>
        <dbReference type="Proteomes" id="UP000309215"/>
    </source>
</evidence>